<dbReference type="RefSeq" id="XP_031017235.1">
    <property type="nucleotide sequence ID" value="XM_031158657.1"/>
</dbReference>
<keyword evidence="3" id="KW-1185">Reference proteome</keyword>
<reference evidence="2 3" key="1">
    <citation type="submission" date="2018-06" db="EMBL/GenBank/DDBJ databases">
        <title>Fusarium incarnatum-equiseti species complex species 28.</title>
        <authorList>
            <person name="Gardiner D.M."/>
        </authorList>
    </citation>
    <scope>NUCLEOTIDE SEQUENCE [LARGE SCALE GENOMIC DNA]</scope>
    <source>
        <strain evidence="2 3">FIESC_28</strain>
    </source>
</reference>
<dbReference type="OrthoDB" id="420564at2759"/>
<evidence type="ECO:0000256" key="1">
    <source>
        <dbReference type="SAM" id="MobiDB-lite"/>
    </source>
</evidence>
<name>A0A366S0N6_9HYPO</name>
<comment type="caution">
    <text evidence="2">The sequence shown here is derived from an EMBL/GenBank/DDBJ whole genome shotgun (WGS) entry which is preliminary data.</text>
</comment>
<organism evidence="2 3">
    <name type="scientific">Fusarium coffeatum</name>
    <dbReference type="NCBI Taxonomy" id="231269"/>
    <lineage>
        <taxon>Eukaryota</taxon>
        <taxon>Fungi</taxon>
        <taxon>Dikarya</taxon>
        <taxon>Ascomycota</taxon>
        <taxon>Pezizomycotina</taxon>
        <taxon>Sordariomycetes</taxon>
        <taxon>Hypocreomycetidae</taxon>
        <taxon>Hypocreales</taxon>
        <taxon>Nectriaceae</taxon>
        <taxon>Fusarium</taxon>
        <taxon>Fusarium incarnatum-equiseti species complex</taxon>
    </lineage>
</organism>
<feature type="region of interest" description="Disordered" evidence="1">
    <location>
        <begin position="1"/>
        <end position="55"/>
    </location>
</feature>
<feature type="compositionally biased region" description="Polar residues" evidence="1">
    <location>
        <begin position="222"/>
        <end position="232"/>
    </location>
</feature>
<dbReference type="Proteomes" id="UP000253153">
    <property type="component" value="Unassembled WGS sequence"/>
</dbReference>
<sequence length="404" mass="46107">MAMKRLQAKKRAQAKRNSQSNGVPAKQEMPAKEEVSAKQEVPAIGNDPARGQVQDTKNRWTKYQIGTEFIAKMEPLSYPVTRDLEHEASGLDTPIRRKFLFNWIGWTWLPVVNPDFRFDNIDIIAHASTLGHCSLYFDNNTPANAKQLGFMRFQLWGKTLFIYNYEEIRGGCINGLHNAVRSAITSEDWRRSYRAVRYNFGGLKCIVLFDYEVLCADPSAATTTDEGNSALKNAQKGKAKSEPDNITEDSGVGYPATIMMHIYGDEVDKCAVLTDKVPFGWFSRLEYYVCAAYRSNSNSTWLRGIEFDSVDTHCETFESVRRGEWDYIHKFAGIVRWLRESMIKRSSTNLCSVETLESEEGISLRLLDEDPQEKFLISVYGEFWDAQIESLTKGKITCSCQRKH</sequence>
<proteinExistence type="predicted"/>
<feature type="region of interest" description="Disordered" evidence="1">
    <location>
        <begin position="222"/>
        <end position="248"/>
    </location>
</feature>
<accession>A0A366S0N6</accession>
<dbReference type="GeneID" id="41993953"/>
<protein>
    <submittedName>
        <fullName evidence="2">Uncharacterized protein</fullName>
    </submittedName>
</protein>
<dbReference type="AlphaFoldDB" id="A0A366S0N6"/>
<feature type="compositionally biased region" description="Basic residues" evidence="1">
    <location>
        <begin position="1"/>
        <end position="14"/>
    </location>
</feature>
<evidence type="ECO:0000313" key="2">
    <source>
        <dbReference type="EMBL" id="RBR22316.1"/>
    </source>
</evidence>
<dbReference type="EMBL" id="QKXC01000091">
    <property type="protein sequence ID" value="RBR22316.1"/>
    <property type="molecule type" value="Genomic_DNA"/>
</dbReference>
<gene>
    <name evidence="2" type="ORF">FIESC28_04510</name>
</gene>
<evidence type="ECO:0000313" key="3">
    <source>
        <dbReference type="Proteomes" id="UP000253153"/>
    </source>
</evidence>